<accession>A0A811TBX2</accession>
<gene>
    <name evidence="1" type="ORF">LAKADJCE_00590</name>
</gene>
<evidence type="ECO:0000313" key="2">
    <source>
        <dbReference type="Proteomes" id="UP000612009"/>
    </source>
</evidence>
<organism evidence="1 2">
    <name type="scientific">Candidatus Argoarchaeum ethanivorans</name>
    <dbReference type="NCBI Taxonomy" id="2608793"/>
    <lineage>
        <taxon>Archaea</taxon>
        <taxon>Methanobacteriati</taxon>
        <taxon>Methanobacteriota</taxon>
        <taxon>Stenosarchaea group</taxon>
        <taxon>Methanomicrobia</taxon>
        <taxon>Methanosarcinales</taxon>
        <taxon>Methanosarcinales incertae sedis</taxon>
        <taxon>GOM Arc I cluster</taxon>
        <taxon>Candidatus Argoarchaeum</taxon>
    </lineage>
</organism>
<protein>
    <submittedName>
        <fullName evidence="1">Uncharacterized protein</fullName>
    </submittedName>
</protein>
<dbReference type="Proteomes" id="UP000612009">
    <property type="component" value="Unassembled WGS sequence"/>
</dbReference>
<sequence length="42" mass="4979">MIRKTIKRTATRDLIDLAELGLLEKHREKKGTYYTLKLFEGQ</sequence>
<comment type="caution">
    <text evidence="1">The sequence shown here is derived from an EMBL/GenBank/DDBJ whole genome shotgun (WGS) entry which is preliminary data.</text>
</comment>
<proteinExistence type="predicted"/>
<reference evidence="1" key="1">
    <citation type="submission" date="2020-10" db="EMBL/GenBank/DDBJ databases">
        <authorList>
            <person name="Hahn C.J."/>
            <person name="Laso-Perez R."/>
            <person name="Vulcano F."/>
            <person name="Vaziourakis K.-M."/>
            <person name="Stokke R."/>
            <person name="Steen I.H."/>
            <person name="Teske A."/>
            <person name="Boetius A."/>
            <person name="Liebeke M."/>
            <person name="Amann R."/>
            <person name="Knittel K."/>
        </authorList>
    </citation>
    <scope>NUCLEOTIDE SEQUENCE</scope>
    <source>
        <strain evidence="1">Gfbio:e3339647-f889-4370-9287-4fb5cb688e4c:AG392J18_GoMArc1</strain>
    </source>
</reference>
<evidence type="ECO:0000313" key="1">
    <source>
        <dbReference type="EMBL" id="CAD6493851.1"/>
    </source>
</evidence>
<dbReference type="EMBL" id="CAJHIR010000032">
    <property type="protein sequence ID" value="CAD6493851.1"/>
    <property type="molecule type" value="Genomic_DNA"/>
</dbReference>
<name>A0A811TBX2_9EURY</name>
<dbReference type="AlphaFoldDB" id="A0A811TBX2"/>